<feature type="region of interest" description="Disordered" evidence="5">
    <location>
        <begin position="1"/>
        <end position="25"/>
    </location>
</feature>
<feature type="transmembrane region" description="Helical" evidence="6">
    <location>
        <begin position="149"/>
        <end position="169"/>
    </location>
</feature>
<dbReference type="Proteomes" id="UP001362899">
    <property type="component" value="Unassembled WGS sequence"/>
</dbReference>
<feature type="transmembrane region" description="Helical" evidence="6">
    <location>
        <begin position="204"/>
        <end position="227"/>
    </location>
</feature>
<evidence type="ECO:0000259" key="7">
    <source>
        <dbReference type="PROSITE" id="PS50850"/>
    </source>
</evidence>
<evidence type="ECO:0000256" key="5">
    <source>
        <dbReference type="SAM" id="MobiDB-lite"/>
    </source>
</evidence>
<comment type="caution">
    <text evidence="8">The sequence shown here is derived from an EMBL/GenBank/DDBJ whole genome shotgun (WGS) entry which is preliminary data.</text>
</comment>
<dbReference type="Gene3D" id="1.20.1250.20">
    <property type="entry name" value="MFS general substrate transporter like domains"/>
    <property type="match status" value="1"/>
</dbReference>
<dbReference type="CDD" id="cd17323">
    <property type="entry name" value="MFS_Tpo1_MDR_like"/>
    <property type="match status" value="1"/>
</dbReference>
<protein>
    <recommendedName>
        <fullName evidence="7">Major facilitator superfamily (MFS) profile domain-containing protein</fullName>
    </recommendedName>
</protein>
<feature type="transmembrane region" description="Helical" evidence="6">
    <location>
        <begin position="449"/>
        <end position="476"/>
    </location>
</feature>
<gene>
    <name evidence="8" type="ORF">DASB73_002150</name>
</gene>
<feature type="transmembrane region" description="Helical" evidence="6">
    <location>
        <begin position="517"/>
        <end position="539"/>
    </location>
</feature>
<feature type="transmembrane region" description="Helical" evidence="6">
    <location>
        <begin position="181"/>
        <end position="198"/>
    </location>
</feature>
<feature type="compositionally biased region" description="Polar residues" evidence="5">
    <location>
        <begin position="7"/>
        <end position="22"/>
    </location>
</feature>
<dbReference type="PANTHER" id="PTHR23502">
    <property type="entry name" value="MAJOR FACILITATOR SUPERFAMILY"/>
    <property type="match status" value="1"/>
</dbReference>
<evidence type="ECO:0000256" key="6">
    <source>
        <dbReference type="SAM" id="Phobius"/>
    </source>
</evidence>
<dbReference type="InterPro" id="IPR011701">
    <property type="entry name" value="MFS"/>
</dbReference>
<feature type="domain" description="Major facilitator superfamily (MFS) profile" evidence="7">
    <location>
        <begin position="114"/>
        <end position="545"/>
    </location>
</feature>
<dbReference type="Pfam" id="PF07690">
    <property type="entry name" value="MFS_1"/>
    <property type="match status" value="1"/>
</dbReference>
<comment type="subcellular location">
    <subcellularLocation>
        <location evidence="1">Membrane</location>
        <topology evidence="1">Multi-pass membrane protein</topology>
    </subcellularLocation>
</comment>
<reference evidence="8 9" key="1">
    <citation type="journal article" date="2023" name="Elife">
        <title>Identification of key yeast species and microbe-microbe interactions impacting larval growth of Drosophila in the wild.</title>
        <authorList>
            <person name="Mure A."/>
            <person name="Sugiura Y."/>
            <person name="Maeda R."/>
            <person name="Honda K."/>
            <person name="Sakurai N."/>
            <person name="Takahashi Y."/>
            <person name="Watada M."/>
            <person name="Katoh T."/>
            <person name="Gotoh A."/>
            <person name="Gotoh Y."/>
            <person name="Taniguchi I."/>
            <person name="Nakamura K."/>
            <person name="Hayashi T."/>
            <person name="Katayama T."/>
            <person name="Uemura T."/>
            <person name="Hattori Y."/>
        </authorList>
    </citation>
    <scope>NUCLEOTIDE SEQUENCE [LARGE SCALE GENOMIC DNA]</scope>
    <source>
        <strain evidence="8 9">SB-73</strain>
    </source>
</reference>
<organism evidence="8 9">
    <name type="scientific">Starmerella bacillaris</name>
    <name type="common">Yeast</name>
    <name type="synonym">Candida zemplinina</name>
    <dbReference type="NCBI Taxonomy" id="1247836"/>
    <lineage>
        <taxon>Eukaryota</taxon>
        <taxon>Fungi</taxon>
        <taxon>Dikarya</taxon>
        <taxon>Ascomycota</taxon>
        <taxon>Saccharomycotina</taxon>
        <taxon>Dipodascomycetes</taxon>
        <taxon>Dipodascales</taxon>
        <taxon>Trichomonascaceae</taxon>
        <taxon>Starmerella</taxon>
    </lineage>
</organism>
<name>A0AAV5RDS5_STABA</name>
<keyword evidence="4 6" id="KW-0472">Membrane</keyword>
<evidence type="ECO:0000256" key="3">
    <source>
        <dbReference type="ARBA" id="ARBA00022989"/>
    </source>
</evidence>
<feature type="transmembrane region" description="Helical" evidence="6">
    <location>
        <begin position="343"/>
        <end position="363"/>
    </location>
</feature>
<evidence type="ECO:0000313" key="8">
    <source>
        <dbReference type="EMBL" id="GMM49257.1"/>
    </source>
</evidence>
<accession>A0AAV5RDS5</accession>
<dbReference type="InterPro" id="IPR020846">
    <property type="entry name" value="MFS_dom"/>
</dbReference>
<feature type="transmembrane region" description="Helical" evidence="6">
    <location>
        <begin position="272"/>
        <end position="297"/>
    </location>
</feature>
<dbReference type="InterPro" id="IPR036259">
    <property type="entry name" value="MFS_trans_sf"/>
</dbReference>
<evidence type="ECO:0000256" key="2">
    <source>
        <dbReference type="ARBA" id="ARBA00022692"/>
    </source>
</evidence>
<sequence length="554" mass="61615">MSYIADATNSCSDSPEKNLNNNNDEKSGVTVLKISKRESLLNTIPIAADNSQEATFKDLNGDSVGSLLMPIKSNSSSGSDLELMKDMYPTGFVELPYDSPQRTENWTTRKRLRYTIIYLFTTFSAQLGASMLSATTGQISEQFHVGEEVAVLSFSIYVVGNTLGPVVFAPVSEIFGRKLSAFIPCFICGAIICIAANVDNIAALVVLRFVAGMFGSAPVVCSGGAIADIWKPPLRAAAMIIYAFFIIMGAVTSPVFGALLNTTGDYGWRWALWVPGLLCITLAVINIPTLSETYLPLIEQKYTQRLKLQTGLWNLHSEMDSWMFTFKEFVMVHLARPISILKVPVIFLFVLYTSFVYGLVFLILTTVSKEFQKWHNFTHVTGYIPLFALLFGFLIGSGINVWQSKRFDRLALKLGRSPDSEETLIPMMYFGWCVPCGMFLYGWTMKSWIHWIVPCIGLVFLGIGMAVVFQGCLIYMVDVYPKYAASAIAANTMVRSSFGGIFPLFANQMFDKLGIHWAASVIAFVGLALYPVSWLFYFYGAKLRKNNQNQSKLM</sequence>
<dbReference type="GO" id="GO:0022857">
    <property type="term" value="F:transmembrane transporter activity"/>
    <property type="evidence" value="ECO:0007669"/>
    <property type="project" value="InterPro"/>
</dbReference>
<feature type="transmembrane region" description="Helical" evidence="6">
    <location>
        <begin position="483"/>
        <end position="505"/>
    </location>
</feature>
<dbReference type="PANTHER" id="PTHR23502:SF190">
    <property type="entry name" value="YALI0F08063P"/>
    <property type="match status" value="1"/>
</dbReference>
<feature type="transmembrane region" description="Helical" evidence="6">
    <location>
        <begin position="383"/>
        <end position="402"/>
    </location>
</feature>
<feature type="transmembrane region" description="Helical" evidence="6">
    <location>
        <begin position="239"/>
        <end position="260"/>
    </location>
</feature>
<dbReference type="SUPFAM" id="SSF103473">
    <property type="entry name" value="MFS general substrate transporter"/>
    <property type="match status" value="1"/>
</dbReference>
<keyword evidence="3 6" id="KW-1133">Transmembrane helix</keyword>
<dbReference type="PROSITE" id="PS50850">
    <property type="entry name" value="MFS"/>
    <property type="match status" value="1"/>
</dbReference>
<dbReference type="EMBL" id="BTGC01000001">
    <property type="protein sequence ID" value="GMM49257.1"/>
    <property type="molecule type" value="Genomic_DNA"/>
</dbReference>
<keyword evidence="2 6" id="KW-0812">Transmembrane</keyword>
<proteinExistence type="predicted"/>
<keyword evidence="9" id="KW-1185">Reference proteome</keyword>
<evidence type="ECO:0000256" key="1">
    <source>
        <dbReference type="ARBA" id="ARBA00004141"/>
    </source>
</evidence>
<feature type="transmembrane region" description="Helical" evidence="6">
    <location>
        <begin position="112"/>
        <end position="129"/>
    </location>
</feature>
<evidence type="ECO:0000313" key="9">
    <source>
        <dbReference type="Proteomes" id="UP001362899"/>
    </source>
</evidence>
<dbReference type="AlphaFoldDB" id="A0AAV5RDS5"/>
<evidence type="ECO:0000256" key="4">
    <source>
        <dbReference type="ARBA" id="ARBA00023136"/>
    </source>
</evidence>
<feature type="transmembrane region" description="Helical" evidence="6">
    <location>
        <begin position="423"/>
        <end position="443"/>
    </location>
</feature>
<dbReference type="GO" id="GO:0005886">
    <property type="term" value="C:plasma membrane"/>
    <property type="evidence" value="ECO:0007669"/>
    <property type="project" value="TreeGrafter"/>
</dbReference>